<evidence type="ECO:0000313" key="2">
    <source>
        <dbReference type="Proteomes" id="UP000076796"/>
    </source>
</evidence>
<keyword evidence="2" id="KW-1185">Reference proteome</keyword>
<proteinExistence type="predicted"/>
<keyword evidence="1" id="KW-0436">Ligase</keyword>
<dbReference type="OrthoDB" id="1684419at2"/>
<comment type="caution">
    <text evidence="1">The sequence shown here is derived from an EMBL/GenBank/DDBJ whole genome shotgun (WGS) entry which is preliminary data.</text>
</comment>
<dbReference type="GO" id="GO:0016874">
    <property type="term" value="F:ligase activity"/>
    <property type="evidence" value="ECO:0007669"/>
    <property type="project" value="UniProtKB-KW"/>
</dbReference>
<organism evidence="1 2">
    <name type="scientific">Paenibacillus glucanolyticus</name>
    <dbReference type="NCBI Taxonomy" id="59843"/>
    <lineage>
        <taxon>Bacteria</taxon>
        <taxon>Bacillati</taxon>
        <taxon>Bacillota</taxon>
        <taxon>Bacilli</taxon>
        <taxon>Bacillales</taxon>
        <taxon>Paenibacillaceae</taxon>
        <taxon>Paenibacillus</taxon>
    </lineage>
</organism>
<accession>A0A163H5G0</accession>
<dbReference type="AlphaFoldDB" id="A0A163H5G0"/>
<gene>
    <name evidence="1" type="ORF">AWU65_04960</name>
</gene>
<evidence type="ECO:0000313" key="1">
    <source>
        <dbReference type="EMBL" id="KZS45328.1"/>
    </source>
</evidence>
<dbReference type="EMBL" id="LWMH01000001">
    <property type="protein sequence ID" value="KZS45328.1"/>
    <property type="molecule type" value="Genomic_DNA"/>
</dbReference>
<dbReference type="STRING" id="59843.A3958_04955"/>
<dbReference type="Proteomes" id="UP000076796">
    <property type="component" value="Unassembled WGS sequence"/>
</dbReference>
<protein>
    <submittedName>
        <fullName evidence="1">UDP-N-acetylmuramoylalanine--D-glutamate ligase</fullName>
    </submittedName>
</protein>
<name>A0A163H5G0_9BACL</name>
<dbReference type="InterPro" id="IPR009910">
    <property type="entry name" value="DUF1450"/>
</dbReference>
<dbReference type="RefSeq" id="WP_063477742.1">
    <property type="nucleotide sequence ID" value="NZ_CP147845.1"/>
</dbReference>
<reference evidence="1" key="1">
    <citation type="journal article" date="2016" name="Genome Announc.">
        <title>Draft genomes of two strains of Paenibacillus glucanolyticus with capability to degrade lignocellulose.</title>
        <authorList>
            <person name="Mathews S.L."/>
            <person name="Pawlak J."/>
            <person name="Grunden A.M."/>
        </authorList>
    </citation>
    <scope>NUCLEOTIDE SEQUENCE [LARGE SCALE GENOMIC DNA]</scope>
    <source>
        <strain evidence="1">SLM1</strain>
    </source>
</reference>
<dbReference type="GeneID" id="97553424"/>
<sequence length="82" mass="9178">MSIMIELCTSNSYFGTDKVLQPLEARFDCQVIEYGCLTSCGQCYLTPFAYVDGDWMEAPTAEALLEAVVRKLESLELNQEQG</sequence>
<dbReference type="Pfam" id="PF07293">
    <property type="entry name" value="DUF1450"/>
    <property type="match status" value="1"/>
</dbReference>